<dbReference type="Pfam" id="PF13377">
    <property type="entry name" value="Peripla_BP_3"/>
    <property type="match status" value="1"/>
</dbReference>
<dbReference type="InterPro" id="IPR000843">
    <property type="entry name" value="HTH_LacI"/>
</dbReference>
<keyword evidence="2" id="KW-0805">Transcription regulation</keyword>
<evidence type="ECO:0000313" key="7">
    <source>
        <dbReference type="Proteomes" id="UP000056090"/>
    </source>
</evidence>
<evidence type="ECO:0000256" key="4">
    <source>
        <dbReference type="ARBA" id="ARBA00023163"/>
    </source>
</evidence>
<evidence type="ECO:0000313" key="6">
    <source>
        <dbReference type="EMBL" id="AIF99298.1"/>
    </source>
</evidence>
<proteinExistence type="predicted"/>
<gene>
    <name evidence="6" type="ORF">EP13_11720</name>
</gene>
<dbReference type="eggNOG" id="COG1609">
    <property type="taxonomic scope" value="Bacteria"/>
</dbReference>
<dbReference type="Gene3D" id="3.40.50.2300">
    <property type="match status" value="2"/>
</dbReference>
<dbReference type="PROSITE" id="PS50932">
    <property type="entry name" value="HTH_LACI_2"/>
    <property type="match status" value="1"/>
</dbReference>
<dbReference type="EMBL" id="CP008849">
    <property type="protein sequence ID" value="AIF99298.1"/>
    <property type="molecule type" value="Genomic_DNA"/>
</dbReference>
<dbReference type="RefSeq" id="WP_044057400.1">
    <property type="nucleotide sequence ID" value="NZ_CAXGHX010000006.1"/>
</dbReference>
<keyword evidence="7" id="KW-1185">Reference proteome</keyword>
<dbReference type="Gene3D" id="1.10.260.40">
    <property type="entry name" value="lambda repressor-like DNA-binding domains"/>
    <property type="match status" value="1"/>
</dbReference>
<organism evidence="6 7">
    <name type="scientific">Alteromonas australica</name>
    <dbReference type="NCBI Taxonomy" id="589873"/>
    <lineage>
        <taxon>Bacteria</taxon>
        <taxon>Pseudomonadati</taxon>
        <taxon>Pseudomonadota</taxon>
        <taxon>Gammaproteobacteria</taxon>
        <taxon>Alteromonadales</taxon>
        <taxon>Alteromonadaceae</taxon>
        <taxon>Alteromonas/Salinimonas group</taxon>
        <taxon>Alteromonas</taxon>
    </lineage>
</organism>
<evidence type="ECO:0000256" key="2">
    <source>
        <dbReference type="ARBA" id="ARBA00023015"/>
    </source>
</evidence>
<dbReference type="GO" id="GO:0000976">
    <property type="term" value="F:transcription cis-regulatory region binding"/>
    <property type="evidence" value="ECO:0007669"/>
    <property type="project" value="TreeGrafter"/>
</dbReference>
<keyword evidence="4" id="KW-0804">Transcription</keyword>
<dbReference type="CDD" id="cd01392">
    <property type="entry name" value="HTH_LacI"/>
    <property type="match status" value="1"/>
</dbReference>
<dbReference type="PANTHER" id="PTHR30146:SF148">
    <property type="entry name" value="HTH-TYPE TRANSCRIPTIONAL REPRESSOR PURR-RELATED"/>
    <property type="match status" value="1"/>
</dbReference>
<dbReference type="GeneID" id="78255569"/>
<dbReference type="SUPFAM" id="SSF47413">
    <property type="entry name" value="lambda repressor-like DNA-binding domains"/>
    <property type="match status" value="1"/>
</dbReference>
<dbReference type="Pfam" id="PF00356">
    <property type="entry name" value="LacI"/>
    <property type="match status" value="1"/>
</dbReference>
<protein>
    <submittedName>
        <fullName evidence="6">LacI family transcriptional regulator</fullName>
    </submittedName>
</protein>
<evidence type="ECO:0000256" key="1">
    <source>
        <dbReference type="ARBA" id="ARBA00022491"/>
    </source>
</evidence>
<dbReference type="SMART" id="SM00354">
    <property type="entry name" value="HTH_LACI"/>
    <property type="match status" value="1"/>
</dbReference>
<dbReference type="SUPFAM" id="SSF53822">
    <property type="entry name" value="Periplasmic binding protein-like I"/>
    <property type="match status" value="1"/>
</dbReference>
<keyword evidence="3" id="KW-0238">DNA-binding</keyword>
<name>A0A075P0J6_9ALTE</name>
<feature type="domain" description="HTH lacI-type" evidence="5">
    <location>
        <begin position="4"/>
        <end position="59"/>
    </location>
</feature>
<sequence>MKKAKLTDVAKRAKVSNSTVSQYINGRFDYMSKETQLRIRAAVKELDYTPNHIARSLKSTKTQTIGVIVRDITGFDTSQTIRGVDDFCKANQYNAFIYNTDFNPETEAQSLAALYQMGVDGIIIAGSGKNTALINEYIEKGMPIVHFQIEYDGLEKNLVLSDYRKAAFEATSYLISLGHSRICFFTQSFTNVKSRYERFLGYKDALTAHAIAFDDALVQYWHRETGFEVSPKALLAEENPPTAMFSQHLAITTELLAYLNQENIAIPTDVSLIGFDDIPMAEFFKVPITVVKQEPYIIGKEAAKVLFEVMKNKGEHAQKLLISCSLTKRASCAPVKALS</sequence>
<dbReference type="InterPro" id="IPR046335">
    <property type="entry name" value="LacI/GalR-like_sensor"/>
</dbReference>
<evidence type="ECO:0000259" key="5">
    <source>
        <dbReference type="PROSITE" id="PS50932"/>
    </source>
</evidence>
<dbReference type="GO" id="GO:0003700">
    <property type="term" value="F:DNA-binding transcription factor activity"/>
    <property type="evidence" value="ECO:0007669"/>
    <property type="project" value="TreeGrafter"/>
</dbReference>
<dbReference type="InterPro" id="IPR028082">
    <property type="entry name" value="Peripla_BP_I"/>
</dbReference>
<accession>A0A075P0J6</accession>
<dbReference type="PANTHER" id="PTHR30146">
    <property type="entry name" value="LACI-RELATED TRANSCRIPTIONAL REPRESSOR"/>
    <property type="match status" value="1"/>
</dbReference>
<reference evidence="6 7" key="1">
    <citation type="submission" date="2014-06" db="EMBL/GenBank/DDBJ databases">
        <title>Genomes of Alteromonas australica, a world apart.</title>
        <authorList>
            <person name="Gonzaga A."/>
            <person name="Lopez-Perez M."/>
            <person name="Rodriguez-Valera F."/>
        </authorList>
    </citation>
    <scope>NUCLEOTIDE SEQUENCE [LARGE SCALE GENOMIC DNA]</scope>
    <source>
        <strain evidence="6 7">H 17</strain>
    </source>
</reference>
<dbReference type="PROSITE" id="PS00356">
    <property type="entry name" value="HTH_LACI_1"/>
    <property type="match status" value="1"/>
</dbReference>
<dbReference type="Proteomes" id="UP000056090">
    <property type="component" value="Chromosome"/>
</dbReference>
<dbReference type="KEGG" id="aal:EP13_11720"/>
<evidence type="ECO:0000256" key="3">
    <source>
        <dbReference type="ARBA" id="ARBA00023125"/>
    </source>
</evidence>
<dbReference type="InterPro" id="IPR010982">
    <property type="entry name" value="Lambda_DNA-bd_dom_sf"/>
</dbReference>
<keyword evidence="1" id="KW-0678">Repressor</keyword>
<dbReference type="AlphaFoldDB" id="A0A075P0J6"/>